<evidence type="ECO:0000313" key="5">
    <source>
        <dbReference type="Proteomes" id="UP000439022"/>
    </source>
</evidence>
<organism evidence="4 5">
    <name type="scientific">Haloferax litoreum</name>
    <dbReference type="NCBI Taxonomy" id="2666140"/>
    <lineage>
        <taxon>Archaea</taxon>
        <taxon>Methanobacteriati</taxon>
        <taxon>Methanobacteriota</taxon>
        <taxon>Stenosarchaea group</taxon>
        <taxon>Halobacteria</taxon>
        <taxon>Halobacteriales</taxon>
        <taxon>Haloferacaceae</taxon>
        <taxon>Haloferax</taxon>
    </lineage>
</organism>
<dbReference type="RefSeq" id="WP_151162255.1">
    <property type="nucleotide sequence ID" value="NZ_WKJO01000001.1"/>
</dbReference>
<feature type="domain" description="N-acetyltransferase" evidence="3">
    <location>
        <begin position="12"/>
        <end position="157"/>
    </location>
</feature>
<evidence type="ECO:0000259" key="3">
    <source>
        <dbReference type="PROSITE" id="PS51186"/>
    </source>
</evidence>
<evidence type="ECO:0000313" key="4">
    <source>
        <dbReference type="EMBL" id="MRX21675.1"/>
    </source>
</evidence>
<dbReference type="GO" id="GO:0031415">
    <property type="term" value="C:NatA complex"/>
    <property type="evidence" value="ECO:0007669"/>
    <property type="project" value="InterPro"/>
</dbReference>
<dbReference type="InterPro" id="IPR045047">
    <property type="entry name" value="Ard1-like"/>
</dbReference>
<name>A0A6A8GEY5_9EURY</name>
<dbReference type="NCBIfam" id="TIGR01575">
    <property type="entry name" value="rimI"/>
    <property type="match status" value="1"/>
</dbReference>
<dbReference type="Pfam" id="PF00583">
    <property type="entry name" value="Acetyltransf_1"/>
    <property type="match status" value="1"/>
</dbReference>
<comment type="caution">
    <text evidence="4">The sequence shown here is derived from an EMBL/GenBank/DDBJ whole genome shotgun (WGS) entry which is preliminary data.</text>
</comment>
<dbReference type="PROSITE" id="PS51186">
    <property type="entry name" value="GNAT"/>
    <property type="match status" value="1"/>
</dbReference>
<dbReference type="Gene3D" id="3.40.630.30">
    <property type="match status" value="1"/>
</dbReference>
<dbReference type="InterPro" id="IPR000182">
    <property type="entry name" value="GNAT_dom"/>
</dbReference>
<protein>
    <submittedName>
        <fullName evidence="4">Ribosomal-protein-alanine N-acetyltransferase</fullName>
    </submittedName>
</protein>
<dbReference type="CDD" id="cd04301">
    <property type="entry name" value="NAT_SF"/>
    <property type="match status" value="1"/>
</dbReference>
<sequence length="166" mass="18456">MTEFDDVLDDDVIVRRAERADLLDVLRIERACFSEPWPYSAFELFVDEPAFLVAARGNEILGYVVADVMPNHGNDIGHVKDLAVHPEARGNGLGRRLLLDALTSMTIAGAAVVKLEVRASNEPARHLYQSVGFRPARRVPRYYGDGEDAFIMVLDLGDWNSQGLTD</sequence>
<dbReference type="GO" id="GO:0004596">
    <property type="term" value="F:protein-N-terminal amino-acid acetyltransferase activity"/>
    <property type="evidence" value="ECO:0007669"/>
    <property type="project" value="InterPro"/>
</dbReference>
<dbReference type="Proteomes" id="UP000439022">
    <property type="component" value="Unassembled WGS sequence"/>
</dbReference>
<evidence type="ECO:0000256" key="2">
    <source>
        <dbReference type="ARBA" id="ARBA00023315"/>
    </source>
</evidence>
<gene>
    <name evidence="4" type="primary">rimI</name>
    <name evidence="4" type="ORF">GJR96_06860</name>
</gene>
<evidence type="ECO:0000256" key="1">
    <source>
        <dbReference type="ARBA" id="ARBA00022679"/>
    </source>
</evidence>
<dbReference type="AlphaFoldDB" id="A0A6A8GEY5"/>
<keyword evidence="1 4" id="KW-0808">Transferase</keyword>
<proteinExistence type="predicted"/>
<accession>A0A6A8GEY5</accession>
<dbReference type="InterPro" id="IPR006464">
    <property type="entry name" value="AcTrfase_RimI/Ard1"/>
</dbReference>
<dbReference type="InterPro" id="IPR016181">
    <property type="entry name" value="Acyl_CoA_acyltransferase"/>
</dbReference>
<keyword evidence="5" id="KW-1185">Reference proteome</keyword>
<dbReference type="SUPFAM" id="SSF55729">
    <property type="entry name" value="Acyl-CoA N-acyltransferases (Nat)"/>
    <property type="match status" value="1"/>
</dbReference>
<dbReference type="PANTHER" id="PTHR23091">
    <property type="entry name" value="N-TERMINAL ACETYLTRANSFERASE"/>
    <property type="match status" value="1"/>
</dbReference>
<reference evidence="4 5" key="1">
    <citation type="submission" date="2019-11" db="EMBL/GenBank/DDBJ databases">
        <title>Whole genome sequence of Haloferax sp. MBLA0076.</title>
        <authorList>
            <person name="Seo M.-J."/>
            <person name="Cho E.-S."/>
        </authorList>
    </citation>
    <scope>NUCLEOTIDE SEQUENCE [LARGE SCALE GENOMIC DNA]</scope>
    <source>
        <strain evidence="4 5">MBLA0076</strain>
    </source>
</reference>
<dbReference type="PANTHER" id="PTHR23091:SF4">
    <property type="entry name" value="N-TERMINAL AMINO-ACID N(ALPHA)-ACETYLTRANSFERASE NATA"/>
    <property type="match status" value="1"/>
</dbReference>
<dbReference type="EMBL" id="WKJO01000001">
    <property type="protein sequence ID" value="MRX21675.1"/>
    <property type="molecule type" value="Genomic_DNA"/>
</dbReference>
<keyword evidence="2" id="KW-0012">Acyltransferase</keyword>